<dbReference type="PANTHER" id="PTHR22911:SF137">
    <property type="entry name" value="SOLUTE CARRIER FAMILY 35 MEMBER G2-RELATED"/>
    <property type="match status" value="1"/>
</dbReference>
<dbReference type="InterPro" id="IPR037185">
    <property type="entry name" value="EmrE-like"/>
</dbReference>
<proteinExistence type="inferred from homology"/>
<feature type="transmembrane region" description="Helical" evidence="3">
    <location>
        <begin position="62"/>
        <end position="83"/>
    </location>
</feature>
<evidence type="ECO:0000259" key="4">
    <source>
        <dbReference type="Pfam" id="PF00892"/>
    </source>
</evidence>
<name>A0A6J4HT11_9ACTN</name>
<gene>
    <name evidence="5" type="ORF">AVDCRST_MAG52-1183</name>
</gene>
<keyword evidence="3" id="KW-1133">Transmembrane helix</keyword>
<sequence>MSIAALLAVLSSVAYGFSDVVVGAAVRRHSTAALALWAQLTGLLVLAVVVGIRRPDVVAGSVAWGAAAGALGAAAVLTFYTALQRGSTAIVAPIAGCGVLIPVLAGLAGGEDVGWRAVAGVLAAVVGVLVVAATGGHEDGGGSTAQPERGRHRPPAFPPRGQPVPTADGCVPGRNSGSHRSSVRLATVSALGLGFFFVVLDQATGAAGEAAGTVDTALVVAVAVQVGALLVTVLAAARHTRRCLRLSPALLGPALAVGVLDLAADLFLNVAVGRGPLAVVGPLGSMAPVVAVVVAMVFLRQRVSRGQGVGIVTVLLGIGLIASG</sequence>
<feature type="transmembrane region" description="Helical" evidence="3">
    <location>
        <begin position="277"/>
        <end position="299"/>
    </location>
</feature>
<feature type="transmembrane region" description="Helical" evidence="3">
    <location>
        <begin position="249"/>
        <end position="271"/>
    </location>
</feature>
<dbReference type="EMBL" id="CADCTN010000076">
    <property type="protein sequence ID" value="CAA9232585.1"/>
    <property type="molecule type" value="Genomic_DNA"/>
</dbReference>
<evidence type="ECO:0000256" key="1">
    <source>
        <dbReference type="ARBA" id="ARBA00007362"/>
    </source>
</evidence>
<feature type="transmembrane region" description="Helical" evidence="3">
    <location>
        <begin position="32"/>
        <end position="50"/>
    </location>
</feature>
<dbReference type="Pfam" id="PF00892">
    <property type="entry name" value="EamA"/>
    <property type="match status" value="2"/>
</dbReference>
<feature type="transmembrane region" description="Helical" evidence="3">
    <location>
        <begin position="183"/>
        <end position="204"/>
    </location>
</feature>
<reference evidence="5" key="1">
    <citation type="submission" date="2020-02" db="EMBL/GenBank/DDBJ databases">
        <authorList>
            <person name="Meier V. D."/>
        </authorList>
    </citation>
    <scope>NUCLEOTIDE SEQUENCE</scope>
    <source>
        <strain evidence="5">AVDCRST_MAG52</strain>
    </source>
</reference>
<dbReference type="SUPFAM" id="SSF103481">
    <property type="entry name" value="Multidrug resistance efflux transporter EmrE"/>
    <property type="match status" value="2"/>
</dbReference>
<feature type="region of interest" description="Disordered" evidence="2">
    <location>
        <begin position="138"/>
        <end position="176"/>
    </location>
</feature>
<comment type="similarity">
    <text evidence="1">Belongs to the EamA transporter family.</text>
</comment>
<keyword evidence="3" id="KW-0812">Transmembrane</keyword>
<feature type="transmembrane region" description="Helical" evidence="3">
    <location>
        <begin position="89"/>
        <end position="108"/>
    </location>
</feature>
<feature type="domain" description="EamA" evidence="4">
    <location>
        <begin position="3"/>
        <end position="131"/>
    </location>
</feature>
<protein>
    <recommendedName>
        <fullName evidence="4">EamA domain-containing protein</fullName>
    </recommendedName>
</protein>
<keyword evidence="3" id="KW-0472">Membrane</keyword>
<evidence type="ECO:0000256" key="2">
    <source>
        <dbReference type="SAM" id="MobiDB-lite"/>
    </source>
</evidence>
<accession>A0A6J4HT11</accession>
<dbReference type="InterPro" id="IPR000620">
    <property type="entry name" value="EamA_dom"/>
</dbReference>
<dbReference type="PANTHER" id="PTHR22911">
    <property type="entry name" value="ACYL-MALONYL CONDENSING ENZYME-RELATED"/>
    <property type="match status" value="1"/>
</dbReference>
<feature type="transmembrane region" description="Helical" evidence="3">
    <location>
        <begin position="306"/>
        <end position="323"/>
    </location>
</feature>
<dbReference type="AlphaFoldDB" id="A0A6J4HT11"/>
<evidence type="ECO:0000256" key="3">
    <source>
        <dbReference type="SAM" id="Phobius"/>
    </source>
</evidence>
<dbReference type="GO" id="GO:0016020">
    <property type="term" value="C:membrane"/>
    <property type="evidence" value="ECO:0007669"/>
    <property type="project" value="InterPro"/>
</dbReference>
<feature type="domain" description="EamA" evidence="4">
    <location>
        <begin position="186"/>
        <end position="322"/>
    </location>
</feature>
<feature type="transmembrane region" description="Helical" evidence="3">
    <location>
        <begin position="216"/>
        <end position="237"/>
    </location>
</feature>
<dbReference type="Gene3D" id="1.10.3730.20">
    <property type="match status" value="1"/>
</dbReference>
<organism evidence="5">
    <name type="scientific">uncultured Blastococcus sp</name>
    <dbReference type="NCBI Taxonomy" id="217144"/>
    <lineage>
        <taxon>Bacteria</taxon>
        <taxon>Bacillati</taxon>
        <taxon>Actinomycetota</taxon>
        <taxon>Actinomycetes</taxon>
        <taxon>Geodermatophilales</taxon>
        <taxon>Geodermatophilaceae</taxon>
        <taxon>Blastococcus</taxon>
        <taxon>environmental samples</taxon>
    </lineage>
</organism>
<evidence type="ECO:0000313" key="5">
    <source>
        <dbReference type="EMBL" id="CAA9232585.1"/>
    </source>
</evidence>